<dbReference type="EMBL" id="FMVW01000010">
    <property type="protein sequence ID" value="SCZ45155.1"/>
    <property type="molecule type" value="Genomic_DNA"/>
</dbReference>
<keyword evidence="5" id="KW-1133">Transmembrane helix</keyword>
<keyword evidence="8" id="KW-1185">Reference proteome</keyword>
<dbReference type="Pfam" id="PF00034">
    <property type="entry name" value="Cytochrom_C"/>
    <property type="match status" value="1"/>
</dbReference>
<reference evidence="7 8" key="1">
    <citation type="submission" date="2016-10" db="EMBL/GenBank/DDBJ databases">
        <authorList>
            <person name="de Groot N.N."/>
        </authorList>
    </citation>
    <scope>NUCLEOTIDE SEQUENCE [LARGE SCALE GENOMIC DNA]</scope>
    <source>
        <strain evidence="7 8">DSM 2698</strain>
    </source>
</reference>
<gene>
    <name evidence="7" type="ORF">SAMN03080610_03343</name>
</gene>
<dbReference type="SUPFAM" id="SSF46626">
    <property type="entry name" value="Cytochrome c"/>
    <property type="match status" value="3"/>
</dbReference>
<feature type="domain" description="Cytochrome c" evidence="6">
    <location>
        <begin position="224"/>
        <end position="333"/>
    </location>
</feature>
<dbReference type="Gene3D" id="1.10.760.10">
    <property type="entry name" value="Cytochrome c-like domain"/>
    <property type="match status" value="1"/>
</dbReference>
<protein>
    <submittedName>
        <fullName evidence="7">Cytochrome c, mono-and diheme variants</fullName>
    </submittedName>
</protein>
<feature type="transmembrane region" description="Helical" evidence="5">
    <location>
        <begin position="12"/>
        <end position="35"/>
    </location>
</feature>
<dbReference type="InterPro" id="IPR036909">
    <property type="entry name" value="Cyt_c-like_dom_sf"/>
</dbReference>
<keyword evidence="5" id="KW-0472">Membrane</keyword>
<dbReference type="InterPro" id="IPR051459">
    <property type="entry name" value="Cytochrome_c-type_DH"/>
</dbReference>
<evidence type="ECO:0000256" key="3">
    <source>
        <dbReference type="ARBA" id="ARBA00023004"/>
    </source>
</evidence>
<evidence type="ECO:0000313" key="7">
    <source>
        <dbReference type="EMBL" id="SCZ45155.1"/>
    </source>
</evidence>
<dbReference type="GO" id="GO:0020037">
    <property type="term" value="F:heme binding"/>
    <property type="evidence" value="ECO:0007669"/>
    <property type="project" value="InterPro"/>
</dbReference>
<evidence type="ECO:0000256" key="1">
    <source>
        <dbReference type="ARBA" id="ARBA00022617"/>
    </source>
</evidence>
<sequence>MKNPRKFAKTLSIGVAIVVVAGLVGFLVLTSPVTWSLTHPERDVADAGPADLKNGRTLFLAGDCATCHASPRQDDPLLLGGGRELDTEFGLFHMPNISSDPEHGIGGWTLAEFTRAMREGVGPGGILPDGQNLYPAFPYTSYQRMSANDVRDLFAYIKSLKPVASDVPDHELKFPFNIRRGVGVWRLVFLDGKASAPTSTKALKVAKNEADPMKPVVIDASPEAIRARGQYLVEGPGHCAECHSPRTFMGNIPDDLRYGGGPTPEGNGYFPNISPDETGIGFWSVNSTANYLLTGISPINKRAGGDMEEVIANTSQMSAADRYAMAVYLKSIKPVDRPAPGQPEPNHTSQVVMLPEAKAKEIVFPTSSENAVEEANTVYVMHTKSFFLDPANVGAAETSAEGSEDGKFLGGTELHVLGHDGDKVQVALEGWQMEGADSVVYAQKGQRIMQAVLADSAIEALDKGESVVDPDTEQTWTKVSLKGWTEVDGVLVDQPEMWQFTSNLFNSTCAACHTLPEPSHFLANQWIGTLGAMKRFTSLAPDEYRLLLAYLQNHAKDTAAAEEAH</sequence>
<dbReference type="PANTHER" id="PTHR35008:SF8">
    <property type="entry name" value="ALCOHOL DEHYDROGENASE CYTOCHROME C SUBUNIT"/>
    <property type="match status" value="1"/>
</dbReference>
<dbReference type="OrthoDB" id="9811281at2"/>
<proteinExistence type="predicted"/>
<evidence type="ECO:0000259" key="6">
    <source>
        <dbReference type="PROSITE" id="PS51007"/>
    </source>
</evidence>
<evidence type="ECO:0000313" key="8">
    <source>
        <dbReference type="Proteomes" id="UP000199347"/>
    </source>
</evidence>
<dbReference type="STRING" id="1120955.SAMN03080610_03343"/>
<dbReference type="PANTHER" id="PTHR35008">
    <property type="entry name" value="BLL4482 PROTEIN-RELATED"/>
    <property type="match status" value="1"/>
</dbReference>
<dbReference type="AlphaFoldDB" id="A0A1G5P6J2"/>
<evidence type="ECO:0000256" key="5">
    <source>
        <dbReference type="SAM" id="Phobius"/>
    </source>
</evidence>
<dbReference type="PROSITE" id="PS51007">
    <property type="entry name" value="CYTC"/>
    <property type="match status" value="2"/>
</dbReference>
<dbReference type="Proteomes" id="UP000199347">
    <property type="component" value="Unassembled WGS sequence"/>
</dbReference>
<keyword evidence="1 4" id="KW-0349">Heme</keyword>
<keyword evidence="2 4" id="KW-0479">Metal-binding</keyword>
<dbReference type="GO" id="GO:0046872">
    <property type="term" value="F:metal ion binding"/>
    <property type="evidence" value="ECO:0007669"/>
    <property type="project" value="UniProtKB-KW"/>
</dbReference>
<evidence type="ECO:0000256" key="2">
    <source>
        <dbReference type="ARBA" id="ARBA00022723"/>
    </source>
</evidence>
<dbReference type="RefSeq" id="WP_092815994.1">
    <property type="nucleotide sequence ID" value="NZ_FMVW01000010.1"/>
</dbReference>
<accession>A0A1G5P6J2</accession>
<dbReference type="GO" id="GO:0009055">
    <property type="term" value="F:electron transfer activity"/>
    <property type="evidence" value="ECO:0007669"/>
    <property type="project" value="InterPro"/>
</dbReference>
<keyword evidence="3 4" id="KW-0408">Iron</keyword>
<feature type="domain" description="Cytochrome c" evidence="6">
    <location>
        <begin position="50"/>
        <end position="161"/>
    </location>
</feature>
<keyword evidence="5" id="KW-0812">Transmembrane</keyword>
<dbReference type="InterPro" id="IPR009056">
    <property type="entry name" value="Cyt_c-like_dom"/>
</dbReference>
<name>A0A1G5P6J2_AFIMA</name>
<organism evidence="7 8">
    <name type="scientific">Afifella marina DSM 2698</name>
    <dbReference type="NCBI Taxonomy" id="1120955"/>
    <lineage>
        <taxon>Bacteria</taxon>
        <taxon>Pseudomonadati</taxon>
        <taxon>Pseudomonadota</taxon>
        <taxon>Alphaproteobacteria</taxon>
        <taxon>Hyphomicrobiales</taxon>
        <taxon>Afifellaceae</taxon>
        <taxon>Afifella</taxon>
    </lineage>
</organism>
<evidence type="ECO:0000256" key="4">
    <source>
        <dbReference type="PROSITE-ProRule" id="PRU00433"/>
    </source>
</evidence>